<comment type="caution">
    <text evidence="1">The sequence shown here is derived from an EMBL/GenBank/DDBJ whole genome shotgun (WGS) entry which is preliminary data.</text>
</comment>
<dbReference type="NCBIfam" id="NF010189">
    <property type="entry name" value="PRK13668.1"/>
    <property type="match status" value="1"/>
</dbReference>
<reference evidence="2" key="1">
    <citation type="journal article" date="2019" name="Int. J. Syst. Evol. Microbiol.">
        <title>The Global Catalogue of Microorganisms (GCM) 10K type strain sequencing project: providing services to taxonomists for standard genome sequencing and annotation.</title>
        <authorList>
            <consortium name="The Broad Institute Genomics Platform"/>
            <consortium name="The Broad Institute Genome Sequencing Center for Infectious Disease"/>
            <person name="Wu L."/>
            <person name="Ma J."/>
        </authorList>
    </citation>
    <scope>NUCLEOTIDE SEQUENCE [LARGE SCALE GENOMIC DNA]</scope>
    <source>
        <strain evidence="2">CGMCC 1.14993</strain>
    </source>
</reference>
<dbReference type="InterPro" id="IPR010838">
    <property type="entry name" value="DUF1444"/>
</dbReference>
<dbReference type="AlphaFoldDB" id="A0A8J3ABI7"/>
<protein>
    <submittedName>
        <fullName evidence="1">UPF0354 protein</fullName>
    </submittedName>
</protein>
<evidence type="ECO:0000313" key="1">
    <source>
        <dbReference type="EMBL" id="GGI10033.1"/>
    </source>
</evidence>
<dbReference type="Proteomes" id="UP000626244">
    <property type="component" value="Unassembled WGS sequence"/>
</dbReference>
<accession>A0A8J3ABI7</accession>
<dbReference type="EMBL" id="BMHB01000001">
    <property type="protein sequence ID" value="GGI10033.1"/>
    <property type="molecule type" value="Genomic_DNA"/>
</dbReference>
<keyword evidence="2" id="KW-1185">Reference proteome</keyword>
<dbReference type="Pfam" id="PF07285">
    <property type="entry name" value="DUF1444"/>
    <property type="match status" value="1"/>
</dbReference>
<proteinExistence type="predicted"/>
<dbReference type="RefSeq" id="WP_268876414.1">
    <property type="nucleotide sequence ID" value="NZ_BMHB01000001.1"/>
</dbReference>
<evidence type="ECO:0000313" key="2">
    <source>
        <dbReference type="Proteomes" id="UP000626244"/>
    </source>
</evidence>
<name>A0A8J3ABI7_9BACI</name>
<dbReference type="PIRSF" id="PIRSF012562">
    <property type="entry name" value="UCP012562"/>
    <property type="match status" value="1"/>
</dbReference>
<gene>
    <name evidence="1" type="ORF">GCM10007380_00760</name>
</gene>
<sequence length="265" mass="30422">MAKKTTLDIKRMIENRLKDEKWRFIYDREKEDLRIEGKESQKGMSVSLNSAVAKYESEGEAAFEELIYYVEEALAAMHSETVFLEEQVLPVIRATSFPTEKEEGNLFVTSEHTAETRIYYAIDSEKTYQLIDENLLTKSGYTKEQIHTMALFNLRKMPANIKEDTVAENIFYFVRTNDGYDASRVLNGTFLKEIQSKVKGEFLLGIPHGDVLIIADIRNNVGYDIMAQMNMSFFASGKIPITSLSFAYENEKLTPVFILGKQKKQ</sequence>
<organism evidence="1 2">
    <name type="scientific">Gottfriedia solisilvae</name>
    <dbReference type="NCBI Taxonomy" id="1516104"/>
    <lineage>
        <taxon>Bacteria</taxon>
        <taxon>Bacillati</taxon>
        <taxon>Bacillota</taxon>
        <taxon>Bacilli</taxon>
        <taxon>Bacillales</taxon>
        <taxon>Bacillaceae</taxon>
        <taxon>Gottfriedia</taxon>
    </lineage>
</organism>